<dbReference type="FunFam" id="1.20.58.340:FF:000004">
    <property type="entry name" value="Magnesium transport protein CorA"/>
    <property type="match status" value="1"/>
</dbReference>
<dbReference type="Gene3D" id="3.30.460.20">
    <property type="entry name" value="CorA soluble domain-like"/>
    <property type="match status" value="1"/>
</dbReference>
<evidence type="ECO:0000256" key="2">
    <source>
        <dbReference type="ARBA" id="ARBA00009765"/>
    </source>
</evidence>
<dbReference type="GO" id="GO:0050897">
    <property type="term" value="F:cobalt ion binding"/>
    <property type="evidence" value="ECO:0007669"/>
    <property type="project" value="TreeGrafter"/>
</dbReference>
<keyword evidence="3" id="KW-0813">Transport</keyword>
<evidence type="ECO:0000256" key="4">
    <source>
        <dbReference type="ARBA" id="ARBA00022475"/>
    </source>
</evidence>
<dbReference type="GO" id="GO:0000287">
    <property type="term" value="F:magnesium ion binding"/>
    <property type="evidence" value="ECO:0007669"/>
    <property type="project" value="TreeGrafter"/>
</dbReference>
<dbReference type="GO" id="GO:0015087">
    <property type="term" value="F:cobalt ion transmembrane transporter activity"/>
    <property type="evidence" value="ECO:0007669"/>
    <property type="project" value="TreeGrafter"/>
</dbReference>
<comment type="similarity">
    <text evidence="2">Belongs to the CorA metal ion transporter (MIT) (TC 1.A.35) family.</text>
</comment>
<evidence type="ECO:0000313" key="14">
    <source>
        <dbReference type="Proteomes" id="UP000199165"/>
    </source>
</evidence>
<feature type="transmembrane region" description="Helical" evidence="12">
    <location>
        <begin position="318"/>
        <end position="338"/>
    </location>
</feature>
<evidence type="ECO:0000256" key="1">
    <source>
        <dbReference type="ARBA" id="ARBA00004651"/>
    </source>
</evidence>
<dbReference type="InterPro" id="IPR045861">
    <property type="entry name" value="CorA_cytoplasmic_dom"/>
</dbReference>
<evidence type="ECO:0000256" key="12">
    <source>
        <dbReference type="SAM" id="Phobius"/>
    </source>
</evidence>
<dbReference type="InterPro" id="IPR002523">
    <property type="entry name" value="MgTranspt_CorA/ZnTranspt_ZntB"/>
</dbReference>
<evidence type="ECO:0000256" key="6">
    <source>
        <dbReference type="ARBA" id="ARBA00022842"/>
    </source>
</evidence>
<feature type="transmembrane region" description="Helical" evidence="12">
    <location>
        <begin position="287"/>
        <end position="306"/>
    </location>
</feature>
<dbReference type="CDD" id="cd12830">
    <property type="entry name" value="MtCorA-like"/>
    <property type="match status" value="1"/>
</dbReference>
<dbReference type="SUPFAM" id="SSF143865">
    <property type="entry name" value="CorA soluble domain-like"/>
    <property type="match status" value="1"/>
</dbReference>
<evidence type="ECO:0000256" key="8">
    <source>
        <dbReference type="ARBA" id="ARBA00023065"/>
    </source>
</evidence>
<evidence type="ECO:0000256" key="11">
    <source>
        <dbReference type="ARBA" id="ARBA00045497"/>
    </source>
</evidence>
<comment type="function">
    <text evidence="11">Mediates influx of magnesium ions. Alternates between open and closed states. Activated by low cytoplasmic Mg(2+) levels. Inactive when cytoplasmic Mg(2+) levels are high.</text>
</comment>
<gene>
    <name evidence="13" type="ORF">SAMN04487904_104259</name>
</gene>
<organism evidence="13 14">
    <name type="scientific">Actinopolyspora righensis</name>
    <dbReference type="NCBI Taxonomy" id="995060"/>
    <lineage>
        <taxon>Bacteria</taxon>
        <taxon>Bacillati</taxon>
        <taxon>Actinomycetota</taxon>
        <taxon>Actinomycetes</taxon>
        <taxon>Actinopolysporales</taxon>
        <taxon>Actinopolysporaceae</taxon>
        <taxon>Actinopolyspora</taxon>
        <taxon>Actinopolyspora alba group</taxon>
    </lineage>
</organism>
<evidence type="ECO:0000313" key="13">
    <source>
        <dbReference type="EMBL" id="SFT60975.1"/>
    </source>
</evidence>
<reference evidence="14" key="1">
    <citation type="submission" date="2016-10" db="EMBL/GenBank/DDBJ databases">
        <authorList>
            <person name="Varghese N."/>
            <person name="Submissions S."/>
        </authorList>
    </citation>
    <scope>NUCLEOTIDE SEQUENCE [LARGE SCALE GENOMIC DNA]</scope>
    <source>
        <strain evidence="14">DSM 45501</strain>
    </source>
</reference>
<dbReference type="RefSeq" id="WP_092977216.1">
    <property type="nucleotide sequence ID" value="NZ_FPAT01000004.1"/>
</dbReference>
<keyword evidence="5 12" id="KW-0812">Transmembrane</keyword>
<dbReference type="STRING" id="995060.SAMN04487904_104259"/>
<sequence>MVLADSVIYVNGRSRQRCGTIEQTLHELRRGSDSDSDHTFGWIDLSSPDGNELATLGTEFELHHLALEDATVAHQRPKLDRYGETLFMVLRSALYEEATENVALGEVHAFIGTDFVITSRRSDRPDLDAVRERLENQPELLAHGPPAVLYALVDRVVDDFLPVERELQNDLDEIETEVFGGESTVSKRIYRLSREVIEFQRATGPLMEVLDGMEQTFHELRDGVELNRHLRDVRDHAADVAERVESHRQLLANILLVNSSLHSQRQNEQATRLTETSLRQNEQVKRISSWAAILFTPTLVGTVYGMNFTHMPELDWPSGYPLSLLLMLLVAVTLYAVFRRRDWL</sequence>
<evidence type="ECO:0000256" key="10">
    <source>
        <dbReference type="ARBA" id="ARBA00034269"/>
    </source>
</evidence>
<accession>A0A1I6ZE93</accession>
<dbReference type="GO" id="GO:0015095">
    <property type="term" value="F:magnesium ion transmembrane transporter activity"/>
    <property type="evidence" value="ECO:0007669"/>
    <property type="project" value="TreeGrafter"/>
</dbReference>
<dbReference type="SUPFAM" id="SSF144083">
    <property type="entry name" value="Magnesium transport protein CorA, transmembrane region"/>
    <property type="match status" value="1"/>
</dbReference>
<dbReference type="PANTHER" id="PTHR46494">
    <property type="entry name" value="CORA FAMILY METAL ION TRANSPORTER (EUROFUNG)"/>
    <property type="match status" value="1"/>
</dbReference>
<evidence type="ECO:0000256" key="3">
    <source>
        <dbReference type="ARBA" id="ARBA00022448"/>
    </source>
</evidence>
<dbReference type="InterPro" id="IPR045863">
    <property type="entry name" value="CorA_TM1_TM2"/>
</dbReference>
<dbReference type="AlphaFoldDB" id="A0A1I6ZE93"/>
<dbReference type="PANTHER" id="PTHR46494:SF1">
    <property type="entry name" value="CORA FAMILY METAL ION TRANSPORTER (EUROFUNG)"/>
    <property type="match status" value="1"/>
</dbReference>
<keyword evidence="7 12" id="KW-1133">Transmembrane helix</keyword>
<evidence type="ECO:0000256" key="7">
    <source>
        <dbReference type="ARBA" id="ARBA00022989"/>
    </source>
</evidence>
<dbReference type="Gene3D" id="1.20.58.340">
    <property type="entry name" value="Magnesium transport protein CorA, transmembrane region"/>
    <property type="match status" value="2"/>
</dbReference>
<dbReference type="GO" id="GO:0005886">
    <property type="term" value="C:plasma membrane"/>
    <property type="evidence" value="ECO:0007669"/>
    <property type="project" value="UniProtKB-SubCell"/>
</dbReference>
<proteinExistence type="inferred from homology"/>
<keyword evidence="4" id="KW-1003">Cell membrane</keyword>
<evidence type="ECO:0000256" key="5">
    <source>
        <dbReference type="ARBA" id="ARBA00022692"/>
    </source>
</evidence>
<dbReference type="EMBL" id="FPAT01000004">
    <property type="protein sequence ID" value="SFT60975.1"/>
    <property type="molecule type" value="Genomic_DNA"/>
</dbReference>
<comment type="catalytic activity">
    <reaction evidence="10">
        <text>Mg(2+)(in) = Mg(2+)(out)</text>
        <dbReference type="Rhea" id="RHEA:29827"/>
        <dbReference type="ChEBI" id="CHEBI:18420"/>
    </reaction>
</comment>
<keyword evidence="14" id="KW-1185">Reference proteome</keyword>
<dbReference type="Proteomes" id="UP000199165">
    <property type="component" value="Unassembled WGS sequence"/>
</dbReference>
<dbReference type="Pfam" id="PF01544">
    <property type="entry name" value="CorA"/>
    <property type="match status" value="1"/>
</dbReference>
<keyword evidence="8" id="KW-0406">Ion transport</keyword>
<name>A0A1I6ZE93_9ACTN</name>
<keyword evidence="6" id="KW-0460">Magnesium</keyword>
<evidence type="ECO:0000256" key="9">
    <source>
        <dbReference type="ARBA" id="ARBA00023136"/>
    </source>
</evidence>
<protein>
    <submittedName>
        <fullName evidence="13">Magnesium transporter</fullName>
    </submittedName>
</protein>
<keyword evidence="9 12" id="KW-0472">Membrane</keyword>
<comment type="subcellular location">
    <subcellularLocation>
        <location evidence="1">Cell membrane</location>
        <topology evidence="1">Multi-pass membrane protein</topology>
    </subcellularLocation>
</comment>